<dbReference type="CDD" id="cd03443">
    <property type="entry name" value="PaaI_thioesterase"/>
    <property type="match status" value="1"/>
</dbReference>
<proteinExistence type="predicted"/>
<dbReference type="Gene3D" id="3.10.129.10">
    <property type="entry name" value="Hotdog Thioesterase"/>
    <property type="match status" value="1"/>
</dbReference>
<feature type="domain" description="Thioesterase" evidence="1">
    <location>
        <begin position="61"/>
        <end position="134"/>
    </location>
</feature>
<dbReference type="InterPro" id="IPR006683">
    <property type="entry name" value="Thioestr_dom"/>
</dbReference>
<dbReference type="AlphaFoldDB" id="A0A4V3DX32"/>
<dbReference type="GO" id="GO:0016790">
    <property type="term" value="F:thiolester hydrolase activity"/>
    <property type="evidence" value="ECO:0007669"/>
    <property type="project" value="UniProtKB-ARBA"/>
</dbReference>
<dbReference type="OrthoDB" id="3477511at2"/>
<protein>
    <submittedName>
        <fullName evidence="2">Acyl-coenzyme A thioesterase PaaI-like protein</fullName>
    </submittedName>
</protein>
<dbReference type="SUPFAM" id="SSF54637">
    <property type="entry name" value="Thioesterase/thiol ester dehydrase-isomerase"/>
    <property type="match status" value="1"/>
</dbReference>
<reference evidence="2 3" key="1">
    <citation type="submission" date="2019-03" db="EMBL/GenBank/DDBJ databases">
        <title>Genomic Encyclopedia of Type Strains, Phase IV (KMG-IV): sequencing the most valuable type-strain genomes for metagenomic binning, comparative biology and taxonomic classification.</title>
        <authorList>
            <person name="Goeker M."/>
        </authorList>
    </citation>
    <scope>NUCLEOTIDE SEQUENCE [LARGE SCALE GENOMIC DNA]</scope>
    <source>
        <strain evidence="2 3">DSM 25903</strain>
    </source>
</reference>
<comment type="caution">
    <text evidence="2">The sequence shown here is derived from an EMBL/GenBank/DDBJ whole genome shotgun (WGS) entry which is preliminary data.</text>
</comment>
<organism evidence="2 3">
    <name type="scientific">Enterovirga rhinocerotis</name>
    <dbReference type="NCBI Taxonomy" id="1339210"/>
    <lineage>
        <taxon>Bacteria</taxon>
        <taxon>Pseudomonadati</taxon>
        <taxon>Pseudomonadota</taxon>
        <taxon>Alphaproteobacteria</taxon>
        <taxon>Hyphomicrobiales</taxon>
        <taxon>Methylobacteriaceae</taxon>
        <taxon>Enterovirga</taxon>
    </lineage>
</organism>
<keyword evidence="3" id="KW-1185">Reference proteome</keyword>
<evidence type="ECO:0000313" key="2">
    <source>
        <dbReference type="EMBL" id="TDR87109.1"/>
    </source>
</evidence>
<sequence>MSNPPPNAPRDDVYDPAADGWTPLPDQGFIQLVGPVWTRRHADGQRRYGFLPEPRHANLVGLVQGGMVMTFADRGLGLLAWEAAGGPAVTLSYEHHFVGPGRIGSFLELSGEVVRKTTGIVFMRGLVTDGSQVVASCQGTWKILSKRRAHAPVGLD</sequence>
<evidence type="ECO:0000313" key="3">
    <source>
        <dbReference type="Proteomes" id="UP000295122"/>
    </source>
</evidence>
<dbReference type="Pfam" id="PF03061">
    <property type="entry name" value="4HBT"/>
    <property type="match status" value="1"/>
</dbReference>
<name>A0A4V3DX32_9HYPH</name>
<evidence type="ECO:0000259" key="1">
    <source>
        <dbReference type="Pfam" id="PF03061"/>
    </source>
</evidence>
<gene>
    <name evidence="2" type="ORF">EV668_4189</name>
</gene>
<dbReference type="InterPro" id="IPR029069">
    <property type="entry name" value="HotDog_dom_sf"/>
</dbReference>
<dbReference type="Proteomes" id="UP000295122">
    <property type="component" value="Unassembled WGS sequence"/>
</dbReference>
<accession>A0A4V3DX32</accession>
<dbReference type="EMBL" id="SNZR01000016">
    <property type="protein sequence ID" value="TDR87109.1"/>
    <property type="molecule type" value="Genomic_DNA"/>
</dbReference>